<feature type="domain" description="Multidrug resistance protein MdtA-like barrel-sandwich hybrid" evidence="5">
    <location>
        <begin position="66"/>
        <end position="178"/>
    </location>
</feature>
<reference evidence="7" key="2">
    <citation type="journal article" date="2021" name="PeerJ">
        <title>Extensive microbial diversity within the chicken gut microbiome revealed by metagenomics and culture.</title>
        <authorList>
            <person name="Gilroy R."/>
            <person name="Ravi A."/>
            <person name="Getino M."/>
            <person name="Pursley I."/>
            <person name="Horton D.L."/>
            <person name="Alikhan N.F."/>
            <person name="Baker D."/>
            <person name="Gharbi K."/>
            <person name="Hall N."/>
            <person name="Watson M."/>
            <person name="Adriaenssens E.M."/>
            <person name="Foster-Nyarko E."/>
            <person name="Jarju S."/>
            <person name="Secka A."/>
            <person name="Antonio M."/>
            <person name="Oren A."/>
            <person name="Chaudhuri R.R."/>
            <person name="La Ragione R."/>
            <person name="Hildebrand F."/>
            <person name="Pallen M.J."/>
        </authorList>
    </citation>
    <scope>NUCLEOTIDE SEQUENCE</scope>
    <source>
        <strain evidence="7">20514</strain>
    </source>
</reference>
<comment type="subcellular location">
    <subcellularLocation>
        <location evidence="1">Cell envelope</location>
    </subcellularLocation>
</comment>
<evidence type="ECO:0000256" key="4">
    <source>
        <dbReference type="SAM" id="Coils"/>
    </source>
</evidence>
<feature type="domain" description="Multidrug resistance protein MdtA-like C-terminal permuted SH3" evidence="6">
    <location>
        <begin position="274"/>
        <end position="333"/>
    </location>
</feature>
<dbReference type="NCBIfam" id="TIGR01730">
    <property type="entry name" value="RND_mfp"/>
    <property type="match status" value="1"/>
</dbReference>
<comment type="similarity">
    <text evidence="2">Belongs to the membrane fusion protein (MFP) (TC 8.A.1) family.</text>
</comment>
<dbReference type="InterPro" id="IPR006143">
    <property type="entry name" value="RND_pump_MFP"/>
</dbReference>
<organism evidence="7 8">
    <name type="scientific">Candidatus Cryptobacteroides merdigallinarum</name>
    <dbReference type="NCBI Taxonomy" id="2840770"/>
    <lineage>
        <taxon>Bacteria</taxon>
        <taxon>Pseudomonadati</taxon>
        <taxon>Bacteroidota</taxon>
        <taxon>Bacteroidia</taxon>
        <taxon>Bacteroidales</taxon>
        <taxon>Candidatus Cryptobacteroides</taxon>
    </lineage>
</organism>
<dbReference type="Proteomes" id="UP000810252">
    <property type="component" value="Unassembled WGS sequence"/>
</dbReference>
<dbReference type="GO" id="GO:1990281">
    <property type="term" value="C:efflux pump complex"/>
    <property type="evidence" value="ECO:0007669"/>
    <property type="project" value="TreeGrafter"/>
</dbReference>
<dbReference type="PANTHER" id="PTHR30469">
    <property type="entry name" value="MULTIDRUG RESISTANCE PROTEIN MDTA"/>
    <property type="match status" value="1"/>
</dbReference>
<dbReference type="InterPro" id="IPR058625">
    <property type="entry name" value="MdtA-like_BSH"/>
</dbReference>
<dbReference type="Gene3D" id="2.40.420.20">
    <property type="match status" value="1"/>
</dbReference>
<name>A0A9D9EI11_9BACT</name>
<sequence>MRGIYMTVAATAALLLSSCSGRTVFENRKPRQEDIPVRVMTVESVENTGTKSYVGTASASKSALLSCRYSGRLVSLNVQEGDFVKAGQVLAEVESQSVRTSYEMAAATLKQAEDGYARASKVYGSGSISDVKMVEVETRLSQARAAAEAAEKAIEECRIKAPFSGVVGDIMADEGVEVDPLDNILSLLDITSVKILFPVPENELGQMDKGDHAAISIPALGLGDVDAEITAKGIVASPLSHTYECTLLPVRKIPGLMPGMVVKVYIDHTGGSGVTVPASVIRTDMDGRYLWTVSDDNRVCKTYVTPDGFSGKGVIISDGLSIGDRVITEGVQKVCSGMKVRIVE</sequence>
<accession>A0A9D9EI11</accession>
<dbReference type="Gene3D" id="2.40.50.100">
    <property type="match status" value="1"/>
</dbReference>
<dbReference type="InterPro" id="IPR058627">
    <property type="entry name" value="MdtA-like_C"/>
</dbReference>
<keyword evidence="4" id="KW-0175">Coiled coil</keyword>
<dbReference type="Gene3D" id="2.40.30.170">
    <property type="match status" value="1"/>
</dbReference>
<dbReference type="SUPFAM" id="SSF111369">
    <property type="entry name" value="HlyD-like secretion proteins"/>
    <property type="match status" value="1"/>
</dbReference>
<dbReference type="Pfam" id="PF25967">
    <property type="entry name" value="RND-MFP_C"/>
    <property type="match status" value="1"/>
</dbReference>
<dbReference type="PROSITE" id="PS51257">
    <property type="entry name" value="PROKAR_LIPOPROTEIN"/>
    <property type="match status" value="1"/>
</dbReference>
<dbReference type="GO" id="GO:0015562">
    <property type="term" value="F:efflux transmembrane transporter activity"/>
    <property type="evidence" value="ECO:0007669"/>
    <property type="project" value="TreeGrafter"/>
</dbReference>
<evidence type="ECO:0000259" key="5">
    <source>
        <dbReference type="Pfam" id="PF25917"/>
    </source>
</evidence>
<evidence type="ECO:0000256" key="1">
    <source>
        <dbReference type="ARBA" id="ARBA00004196"/>
    </source>
</evidence>
<comment type="caution">
    <text evidence="7">The sequence shown here is derived from an EMBL/GenBank/DDBJ whole genome shotgun (WGS) entry which is preliminary data.</text>
</comment>
<keyword evidence="3" id="KW-0813">Transport</keyword>
<evidence type="ECO:0000313" key="7">
    <source>
        <dbReference type="EMBL" id="MBO8448461.1"/>
    </source>
</evidence>
<dbReference type="EMBL" id="JADIMQ010000060">
    <property type="protein sequence ID" value="MBO8448461.1"/>
    <property type="molecule type" value="Genomic_DNA"/>
</dbReference>
<dbReference type="Pfam" id="PF25917">
    <property type="entry name" value="BSH_RND"/>
    <property type="match status" value="1"/>
</dbReference>
<evidence type="ECO:0000256" key="2">
    <source>
        <dbReference type="ARBA" id="ARBA00009477"/>
    </source>
</evidence>
<reference evidence="7" key="1">
    <citation type="submission" date="2020-10" db="EMBL/GenBank/DDBJ databases">
        <authorList>
            <person name="Gilroy R."/>
        </authorList>
    </citation>
    <scope>NUCLEOTIDE SEQUENCE</scope>
    <source>
        <strain evidence="7">20514</strain>
    </source>
</reference>
<protein>
    <submittedName>
        <fullName evidence="7">Efflux RND transporter periplasmic adaptor subunit</fullName>
    </submittedName>
</protein>
<dbReference type="PANTHER" id="PTHR30469:SF20">
    <property type="entry name" value="EFFLUX RND TRANSPORTER PERIPLASMIC ADAPTOR SUBUNIT"/>
    <property type="match status" value="1"/>
</dbReference>
<dbReference type="Gene3D" id="1.10.287.470">
    <property type="entry name" value="Helix hairpin bin"/>
    <property type="match status" value="1"/>
</dbReference>
<evidence type="ECO:0000259" key="6">
    <source>
        <dbReference type="Pfam" id="PF25967"/>
    </source>
</evidence>
<evidence type="ECO:0000256" key="3">
    <source>
        <dbReference type="ARBA" id="ARBA00022448"/>
    </source>
</evidence>
<feature type="coiled-coil region" evidence="4">
    <location>
        <begin position="133"/>
        <end position="160"/>
    </location>
</feature>
<dbReference type="AlphaFoldDB" id="A0A9D9EI11"/>
<gene>
    <name evidence="7" type="ORF">IAC29_04230</name>
</gene>
<evidence type="ECO:0000313" key="8">
    <source>
        <dbReference type="Proteomes" id="UP000810252"/>
    </source>
</evidence>
<proteinExistence type="inferred from homology"/>